<dbReference type="GO" id="GO:0005886">
    <property type="term" value="C:plasma membrane"/>
    <property type="evidence" value="ECO:0007669"/>
    <property type="project" value="TreeGrafter"/>
</dbReference>
<evidence type="ECO:0000259" key="7">
    <source>
        <dbReference type="Pfam" id="PF04547"/>
    </source>
</evidence>
<dbReference type="Pfam" id="PF04547">
    <property type="entry name" value="Anoctamin"/>
    <property type="match status" value="1"/>
</dbReference>
<keyword evidence="4 6" id="KW-1133">Transmembrane helix</keyword>
<sequence>MVTGAVSCRELPFYTDHTHIGHLPKELRNPASSVARYKDYREPPWSQNKYDISKDFWAVLAARLAFVIVFQNLVMFMSDFVDWVIPDIPKDISQQIHKEKVLMVELFMREEQGKQQLLDTWMEKECQSSELCNNHNTKARPEASDGHPAPVYEYHGGAL</sequence>
<evidence type="ECO:0000256" key="4">
    <source>
        <dbReference type="ARBA" id="ARBA00022989"/>
    </source>
</evidence>
<comment type="similarity">
    <text evidence="2 6">Belongs to the anoctamin family.</text>
</comment>
<keyword evidence="3 6" id="KW-0812">Transmembrane</keyword>
<dbReference type="RefSeq" id="XP_020015318.1">
    <property type="nucleotide sequence ID" value="XM_020159729.1"/>
</dbReference>
<dbReference type="PANTHER" id="PTHR12308:SF13">
    <property type="entry name" value="ANOCTAMIN-1"/>
    <property type="match status" value="1"/>
</dbReference>
<evidence type="ECO:0000256" key="5">
    <source>
        <dbReference type="ARBA" id="ARBA00023136"/>
    </source>
</evidence>
<comment type="caution">
    <text evidence="6">Lacks conserved residue(s) required for the propagation of feature annotation.</text>
</comment>
<evidence type="ECO:0000256" key="1">
    <source>
        <dbReference type="ARBA" id="ARBA00004141"/>
    </source>
</evidence>
<comment type="subcellular location">
    <subcellularLocation>
        <location evidence="1 6">Membrane</location>
        <topology evidence="1 6">Multi-pass membrane protein</topology>
    </subcellularLocation>
</comment>
<dbReference type="KEGG" id="ccan:109683728"/>
<evidence type="ECO:0000256" key="2">
    <source>
        <dbReference type="ARBA" id="ARBA00009671"/>
    </source>
</evidence>
<dbReference type="OrthoDB" id="296386at2759"/>
<evidence type="ECO:0000313" key="8">
    <source>
        <dbReference type="RefSeq" id="XP_020015318.1"/>
    </source>
</evidence>
<reference evidence="8" key="1">
    <citation type="submission" date="2025-08" db="UniProtKB">
        <authorList>
            <consortium name="RefSeq"/>
        </authorList>
    </citation>
    <scope>IDENTIFICATION</scope>
    <source>
        <tissue evidence="8">Leukocyte</tissue>
    </source>
</reference>
<gene>
    <name evidence="8" type="primary">LOC109683728</name>
</gene>
<dbReference type="GO" id="GO:0005229">
    <property type="term" value="F:intracellularly calcium-gated chloride channel activity"/>
    <property type="evidence" value="ECO:0007669"/>
    <property type="project" value="TreeGrafter"/>
</dbReference>
<protein>
    <recommendedName>
        <fullName evidence="6">Anoctamin</fullName>
    </recommendedName>
</protein>
<organism evidence="8">
    <name type="scientific">Castor canadensis</name>
    <name type="common">American beaver</name>
    <dbReference type="NCBI Taxonomy" id="51338"/>
    <lineage>
        <taxon>Eukaryota</taxon>
        <taxon>Metazoa</taxon>
        <taxon>Chordata</taxon>
        <taxon>Craniata</taxon>
        <taxon>Vertebrata</taxon>
        <taxon>Euteleostomi</taxon>
        <taxon>Mammalia</taxon>
        <taxon>Eutheria</taxon>
        <taxon>Euarchontoglires</taxon>
        <taxon>Glires</taxon>
        <taxon>Rodentia</taxon>
        <taxon>Castorimorpha</taxon>
        <taxon>Castoridae</taxon>
        <taxon>Castor</taxon>
    </lineage>
</organism>
<accession>A0A8B7U6F5</accession>
<dbReference type="PANTHER" id="PTHR12308">
    <property type="entry name" value="ANOCTAMIN"/>
    <property type="match status" value="1"/>
</dbReference>
<feature type="domain" description="Anoctamin transmembrane" evidence="7">
    <location>
        <begin position="51"/>
        <end position="99"/>
    </location>
</feature>
<proteinExistence type="inferred from homology"/>
<name>A0A8B7U6F5_CASCN</name>
<dbReference type="InterPro" id="IPR049452">
    <property type="entry name" value="Anoctamin_TM"/>
</dbReference>
<dbReference type="InterPro" id="IPR007632">
    <property type="entry name" value="Anoctamin"/>
</dbReference>
<feature type="transmembrane region" description="Helical" evidence="6">
    <location>
        <begin position="56"/>
        <end position="76"/>
    </location>
</feature>
<dbReference type="AlphaFoldDB" id="A0A8B7U6F5"/>
<evidence type="ECO:0000256" key="3">
    <source>
        <dbReference type="ARBA" id="ARBA00022692"/>
    </source>
</evidence>
<keyword evidence="5 6" id="KW-0472">Membrane</keyword>
<evidence type="ECO:0000256" key="6">
    <source>
        <dbReference type="RuleBase" id="RU280814"/>
    </source>
</evidence>